<dbReference type="InterPro" id="IPR051097">
    <property type="entry name" value="Synaptobrevin-like_transport"/>
</dbReference>
<dbReference type="PROSITE" id="PS00417">
    <property type="entry name" value="SYNAPTOBREVIN"/>
    <property type="match status" value="1"/>
</dbReference>
<sequence>MTIVYALVSREKTVLAEYTAQSATGNFPTVTRVLLSKIPSEDGRQTYVYDDFLFHYVVEAGICFLCMSDELNKHRIPYAFLNDMKDRFFGTYGRDDPQHAIAFAYNDEFARVIQERMDFFNSEEADRTIDSLGAVKSQIDDVKGVMVQNIERVLERGEKLELLVERTDRLNQQAFRFEASSRSLRRTMYWKQIRCRIMMGLGAAFLIFVLSATACGGLDFHRCRRH</sequence>
<keyword evidence="6 9" id="KW-0472">Membrane</keyword>
<evidence type="ECO:0000256" key="4">
    <source>
        <dbReference type="ARBA" id="ARBA00022927"/>
    </source>
</evidence>
<comment type="subcellular location">
    <subcellularLocation>
        <location evidence="7">Endomembrane system</location>
        <topology evidence="7">Single-pass type IV membrane protein</topology>
    </subcellularLocation>
</comment>
<dbReference type="GO" id="GO:0005737">
    <property type="term" value="C:cytoplasm"/>
    <property type="evidence" value="ECO:0007669"/>
    <property type="project" value="UniProtKB-ARBA"/>
</dbReference>
<evidence type="ECO:0000256" key="9">
    <source>
        <dbReference type="SAM" id="Phobius"/>
    </source>
</evidence>
<keyword evidence="8" id="KW-0175">Coiled coil</keyword>
<dbReference type="Pfam" id="PF00957">
    <property type="entry name" value="Synaptobrevin"/>
    <property type="match status" value="1"/>
</dbReference>
<evidence type="ECO:0000256" key="6">
    <source>
        <dbReference type="ARBA" id="ARBA00023136"/>
    </source>
</evidence>
<dbReference type="EMBL" id="CAICTM010000503">
    <property type="protein sequence ID" value="CAB9511801.1"/>
    <property type="molecule type" value="Genomic_DNA"/>
</dbReference>
<dbReference type="OrthoDB" id="440755at2759"/>
<dbReference type="Gene3D" id="3.30.450.50">
    <property type="entry name" value="Longin domain"/>
    <property type="match status" value="1"/>
</dbReference>
<comment type="caution">
    <text evidence="12">The sequence shown here is derived from an EMBL/GenBank/DDBJ whole genome shotgun (WGS) entry which is preliminary data.</text>
</comment>
<feature type="transmembrane region" description="Helical" evidence="9">
    <location>
        <begin position="197"/>
        <end position="220"/>
    </location>
</feature>
<dbReference type="PROSITE" id="PS50859">
    <property type="entry name" value="LONGIN"/>
    <property type="match status" value="1"/>
</dbReference>
<dbReference type="InterPro" id="IPR011012">
    <property type="entry name" value="Longin-like_dom_sf"/>
</dbReference>
<keyword evidence="4" id="KW-0653">Protein transport</keyword>
<evidence type="ECO:0000256" key="5">
    <source>
        <dbReference type="ARBA" id="ARBA00022989"/>
    </source>
</evidence>
<keyword evidence="13" id="KW-1185">Reference proteome</keyword>
<keyword evidence="2" id="KW-0813">Transport</keyword>
<dbReference type="GO" id="GO:0012505">
    <property type="term" value="C:endomembrane system"/>
    <property type="evidence" value="ECO:0007669"/>
    <property type="project" value="UniProtKB-SubCell"/>
</dbReference>
<dbReference type="Proteomes" id="UP001153069">
    <property type="component" value="Unassembled WGS sequence"/>
</dbReference>
<dbReference type="GO" id="GO:0016020">
    <property type="term" value="C:membrane"/>
    <property type="evidence" value="ECO:0007669"/>
    <property type="project" value="InterPro"/>
</dbReference>
<evidence type="ECO:0000256" key="8">
    <source>
        <dbReference type="PROSITE-ProRule" id="PRU00290"/>
    </source>
</evidence>
<dbReference type="PROSITE" id="PS50892">
    <property type="entry name" value="V_SNARE"/>
    <property type="match status" value="1"/>
</dbReference>
<dbReference type="InterPro" id="IPR010908">
    <property type="entry name" value="Longin_dom"/>
</dbReference>
<evidence type="ECO:0000313" key="12">
    <source>
        <dbReference type="EMBL" id="CAB9511801.1"/>
    </source>
</evidence>
<dbReference type="FunFam" id="1.20.5.110:FF:000004">
    <property type="entry name" value="Vesicle-associated membrane protein 7"/>
    <property type="match status" value="1"/>
</dbReference>
<evidence type="ECO:0000256" key="7">
    <source>
        <dbReference type="ARBA" id="ARBA00046280"/>
    </source>
</evidence>
<keyword evidence="5 9" id="KW-1133">Transmembrane helix</keyword>
<dbReference type="FunFam" id="3.30.450.50:FF:000015">
    <property type="entry name" value="Synaptobrevin 2 isoform 1"/>
    <property type="match status" value="1"/>
</dbReference>
<accession>A0A9N8E3D8</accession>
<protein>
    <submittedName>
        <fullName evidence="12">Vesicle-associated membrane protein 7</fullName>
    </submittedName>
</protein>
<evidence type="ECO:0000259" key="11">
    <source>
        <dbReference type="PROSITE" id="PS50892"/>
    </source>
</evidence>
<dbReference type="CDD" id="cd14824">
    <property type="entry name" value="Longin"/>
    <property type="match status" value="1"/>
</dbReference>
<dbReference type="Gene3D" id="1.20.5.110">
    <property type="match status" value="1"/>
</dbReference>
<feature type="domain" description="V-SNARE coiled-coil homology" evidence="11">
    <location>
        <begin position="131"/>
        <end position="191"/>
    </location>
</feature>
<evidence type="ECO:0000256" key="3">
    <source>
        <dbReference type="ARBA" id="ARBA00022692"/>
    </source>
</evidence>
<evidence type="ECO:0000259" key="10">
    <source>
        <dbReference type="PROSITE" id="PS50859"/>
    </source>
</evidence>
<evidence type="ECO:0000256" key="2">
    <source>
        <dbReference type="ARBA" id="ARBA00022448"/>
    </source>
</evidence>
<dbReference type="SUPFAM" id="SSF58038">
    <property type="entry name" value="SNARE fusion complex"/>
    <property type="match status" value="1"/>
</dbReference>
<dbReference type="PANTHER" id="PTHR21136">
    <property type="entry name" value="SNARE PROTEINS"/>
    <property type="match status" value="1"/>
</dbReference>
<feature type="domain" description="Longin" evidence="10">
    <location>
        <begin position="7"/>
        <end position="113"/>
    </location>
</feature>
<dbReference type="GO" id="GO:0016192">
    <property type="term" value="P:vesicle-mediated transport"/>
    <property type="evidence" value="ECO:0007669"/>
    <property type="project" value="InterPro"/>
</dbReference>
<dbReference type="AlphaFoldDB" id="A0A9N8E3D8"/>
<proteinExistence type="inferred from homology"/>
<dbReference type="SUPFAM" id="SSF64356">
    <property type="entry name" value="SNARE-like"/>
    <property type="match status" value="1"/>
</dbReference>
<evidence type="ECO:0000313" key="13">
    <source>
        <dbReference type="Proteomes" id="UP001153069"/>
    </source>
</evidence>
<name>A0A9N8E3D8_9STRA</name>
<keyword evidence="3 9" id="KW-0812">Transmembrane</keyword>
<dbReference type="InterPro" id="IPR042855">
    <property type="entry name" value="V_SNARE_CC"/>
</dbReference>
<dbReference type="SMART" id="SM01270">
    <property type="entry name" value="Longin"/>
    <property type="match status" value="1"/>
</dbReference>
<reference evidence="12" key="1">
    <citation type="submission" date="2020-06" db="EMBL/GenBank/DDBJ databases">
        <authorList>
            <consortium name="Plant Systems Biology data submission"/>
        </authorList>
    </citation>
    <scope>NUCLEOTIDE SEQUENCE</scope>
    <source>
        <strain evidence="12">D6</strain>
    </source>
</reference>
<dbReference type="PRINTS" id="PR00219">
    <property type="entry name" value="SYNAPTOBREVN"/>
</dbReference>
<dbReference type="CDD" id="cd15843">
    <property type="entry name" value="R-SNARE"/>
    <property type="match status" value="1"/>
</dbReference>
<dbReference type="InterPro" id="IPR001388">
    <property type="entry name" value="Synaptobrevin-like"/>
</dbReference>
<dbReference type="PANTHER" id="PTHR21136:SF168">
    <property type="entry name" value="VESICLE-ASSOCIATED MEMBRANE PROTEIN 9"/>
    <property type="match status" value="1"/>
</dbReference>
<evidence type="ECO:0000256" key="1">
    <source>
        <dbReference type="ARBA" id="ARBA00008025"/>
    </source>
</evidence>
<dbReference type="GO" id="GO:0015031">
    <property type="term" value="P:protein transport"/>
    <property type="evidence" value="ECO:0007669"/>
    <property type="project" value="UniProtKB-KW"/>
</dbReference>
<gene>
    <name evidence="12" type="ORF">SEMRO_504_G155900.1</name>
</gene>
<organism evidence="12 13">
    <name type="scientific">Seminavis robusta</name>
    <dbReference type="NCBI Taxonomy" id="568900"/>
    <lineage>
        <taxon>Eukaryota</taxon>
        <taxon>Sar</taxon>
        <taxon>Stramenopiles</taxon>
        <taxon>Ochrophyta</taxon>
        <taxon>Bacillariophyta</taxon>
        <taxon>Bacillariophyceae</taxon>
        <taxon>Bacillariophycidae</taxon>
        <taxon>Naviculales</taxon>
        <taxon>Naviculaceae</taxon>
        <taxon>Seminavis</taxon>
    </lineage>
</organism>
<comment type="similarity">
    <text evidence="1">Belongs to the synaptobrevin family.</text>
</comment>
<dbReference type="Pfam" id="PF13774">
    <property type="entry name" value="Longin"/>
    <property type="match status" value="1"/>
</dbReference>